<feature type="region of interest" description="Disordered" evidence="12">
    <location>
        <begin position="96"/>
        <end position="126"/>
    </location>
</feature>
<dbReference type="Pfam" id="PF00593">
    <property type="entry name" value="TonB_dep_Rec_b-barrel"/>
    <property type="match status" value="1"/>
</dbReference>
<protein>
    <submittedName>
        <fullName evidence="16">Glr1386 protein</fullName>
    </submittedName>
</protein>
<keyword evidence="7 10" id="KW-0472">Membrane</keyword>
<dbReference type="PATRIC" id="fig|251221.4.peg.1415"/>
<dbReference type="Pfam" id="PF07715">
    <property type="entry name" value="Plug"/>
    <property type="match status" value="1"/>
</dbReference>
<keyword evidence="9 10" id="KW-0998">Cell outer membrane</keyword>
<evidence type="ECO:0000256" key="12">
    <source>
        <dbReference type="SAM" id="MobiDB-lite"/>
    </source>
</evidence>
<dbReference type="InterPro" id="IPR000531">
    <property type="entry name" value="Beta-barrel_TonB"/>
</dbReference>
<reference evidence="16 17" key="1">
    <citation type="journal article" date="2003" name="DNA Res.">
        <title>Complete genome structure of Gloeobacter violaceus PCC 7421, a cyanobacterium that lacks thylakoids.</title>
        <authorList>
            <person name="Nakamura Y."/>
            <person name="Kaneko T."/>
            <person name="Sato S."/>
            <person name="Mimuro M."/>
            <person name="Miyashita H."/>
            <person name="Tsuchiya T."/>
            <person name="Sasamoto S."/>
            <person name="Watanabe A."/>
            <person name="Kawashima K."/>
            <person name="Kishida Y."/>
            <person name="Kiyokawa C."/>
            <person name="Kohara M."/>
            <person name="Matsumoto M."/>
            <person name="Matsuno A."/>
            <person name="Nakazaki N."/>
            <person name="Shimpo S."/>
            <person name="Takeuchi C."/>
            <person name="Yamada M."/>
            <person name="Tabata S."/>
        </authorList>
    </citation>
    <scope>NUCLEOTIDE SEQUENCE [LARGE SCALE GENOMIC DNA]</scope>
    <source>
        <strain evidence="17">ATCC 29082 / PCC 7421</strain>
    </source>
</reference>
<keyword evidence="6 11" id="KW-0798">TonB box</keyword>
<dbReference type="KEGG" id="gvi:glr1386"/>
<dbReference type="PROSITE" id="PS52016">
    <property type="entry name" value="TONB_DEPENDENT_REC_3"/>
    <property type="match status" value="1"/>
</dbReference>
<dbReference type="STRING" id="251221.gene:10758869"/>
<evidence type="ECO:0000256" key="5">
    <source>
        <dbReference type="ARBA" id="ARBA00022729"/>
    </source>
</evidence>
<keyword evidence="3 10" id="KW-1134">Transmembrane beta strand</keyword>
<dbReference type="GO" id="GO:0009279">
    <property type="term" value="C:cell outer membrane"/>
    <property type="evidence" value="ECO:0000318"/>
    <property type="project" value="GO_Central"/>
</dbReference>
<dbReference type="GO" id="GO:0044718">
    <property type="term" value="P:siderophore transmembrane transport"/>
    <property type="evidence" value="ECO:0000318"/>
    <property type="project" value="GO_Central"/>
</dbReference>
<dbReference type="eggNOG" id="COG4771">
    <property type="taxonomic scope" value="Bacteria"/>
</dbReference>
<keyword evidence="8" id="KW-0675">Receptor</keyword>
<evidence type="ECO:0000259" key="14">
    <source>
        <dbReference type="Pfam" id="PF00593"/>
    </source>
</evidence>
<feature type="signal peptide" evidence="13">
    <location>
        <begin position="1"/>
        <end position="37"/>
    </location>
</feature>
<evidence type="ECO:0000256" key="13">
    <source>
        <dbReference type="SAM" id="SignalP"/>
    </source>
</evidence>
<evidence type="ECO:0000256" key="2">
    <source>
        <dbReference type="ARBA" id="ARBA00022448"/>
    </source>
</evidence>
<feature type="compositionally biased region" description="Low complexity" evidence="12">
    <location>
        <begin position="100"/>
        <end position="115"/>
    </location>
</feature>
<dbReference type="InParanoid" id="Q7NKU0"/>
<dbReference type="Proteomes" id="UP000000557">
    <property type="component" value="Chromosome"/>
</dbReference>
<evidence type="ECO:0000256" key="10">
    <source>
        <dbReference type="PROSITE-ProRule" id="PRU01360"/>
    </source>
</evidence>
<keyword evidence="4 10" id="KW-0812">Transmembrane</keyword>
<evidence type="ECO:0000256" key="1">
    <source>
        <dbReference type="ARBA" id="ARBA00004571"/>
    </source>
</evidence>
<evidence type="ECO:0000256" key="3">
    <source>
        <dbReference type="ARBA" id="ARBA00022452"/>
    </source>
</evidence>
<dbReference type="Gene3D" id="2.40.170.20">
    <property type="entry name" value="TonB-dependent receptor, beta-barrel domain"/>
    <property type="match status" value="1"/>
</dbReference>
<gene>
    <name evidence="16" type="ordered locus">glr1386</name>
</gene>
<feature type="domain" description="TonB-dependent receptor-like beta-barrel" evidence="14">
    <location>
        <begin position="465"/>
        <end position="878"/>
    </location>
</feature>
<dbReference type="PANTHER" id="PTHR30069">
    <property type="entry name" value="TONB-DEPENDENT OUTER MEMBRANE RECEPTOR"/>
    <property type="match status" value="1"/>
</dbReference>
<dbReference type="SUPFAM" id="SSF56935">
    <property type="entry name" value="Porins"/>
    <property type="match status" value="1"/>
</dbReference>
<proteinExistence type="inferred from homology"/>
<dbReference type="Gene3D" id="2.170.130.10">
    <property type="entry name" value="TonB-dependent receptor, plug domain"/>
    <property type="match status" value="1"/>
</dbReference>
<dbReference type="eggNOG" id="COG1629">
    <property type="taxonomic scope" value="Bacteria"/>
</dbReference>
<dbReference type="AlphaFoldDB" id="Q7NKU0"/>
<evidence type="ECO:0000256" key="4">
    <source>
        <dbReference type="ARBA" id="ARBA00022692"/>
    </source>
</evidence>
<keyword evidence="5 13" id="KW-0732">Signal</keyword>
<dbReference type="InterPro" id="IPR036942">
    <property type="entry name" value="Beta-barrel_TonB_sf"/>
</dbReference>
<evidence type="ECO:0000256" key="7">
    <source>
        <dbReference type="ARBA" id="ARBA00023136"/>
    </source>
</evidence>
<keyword evidence="17" id="KW-1185">Reference proteome</keyword>
<evidence type="ECO:0000256" key="11">
    <source>
        <dbReference type="RuleBase" id="RU003357"/>
    </source>
</evidence>
<dbReference type="PhylomeDB" id="Q7NKU0"/>
<name>Q7NKU0_GLOVI</name>
<dbReference type="InterPro" id="IPR039426">
    <property type="entry name" value="TonB-dep_rcpt-like"/>
</dbReference>
<comment type="similarity">
    <text evidence="10 11">Belongs to the TonB-dependent receptor family.</text>
</comment>
<evidence type="ECO:0000259" key="15">
    <source>
        <dbReference type="Pfam" id="PF07715"/>
    </source>
</evidence>
<dbReference type="InterPro" id="IPR012910">
    <property type="entry name" value="Plug_dom"/>
</dbReference>
<dbReference type="EMBL" id="BA000045">
    <property type="protein sequence ID" value="BAC89327.1"/>
    <property type="molecule type" value="Genomic_DNA"/>
</dbReference>
<feature type="domain" description="TonB-dependent receptor plug" evidence="15">
    <location>
        <begin position="142"/>
        <end position="249"/>
    </location>
</feature>
<organism evidence="16 17">
    <name type="scientific">Gloeobacter violaceus (strain ATCC 29082 / PCC 7421)</name>
    <dbReference type="NCBI Taxonomy" id="251221"/>
    <lineage>
        <taxon>Bacteria</taxon>
        <taxon>Bacillati</taxon>
        <taxon>Cyanobacteriota</taxon>
        <taxon>Cyanophyceae</taxon>
        <taxon>Gloeobacterales</taxon>
        <taxon>Gloeobacteraceae</taxon>
        <taxon>Gloeobacter</taxon>
    </lineage>
</organism>
<dbReference type="HOGENOM" id="CLU_008287_7_0_3"/>
<keyword evidence="2 10" id="KW-0813">Transport</keyword>
<feature type="chain" id="PRO_5004289070" evidence="13">
    <location>
        <begin position="38"/>
        <end position="906"/>
    </location>
</feature>
<dbReference type="OrthoDB" id="427542at2"/>
<evidence type="ECO:0000256" key="8">
    <source>
        <dbReference type="ARBA" id="ARBA00023170"/>
    </source>
</evidence>
<evidence type="ECO:0000313" key="16">
    <source>
        <dbReference type="EMBL" id="BAC89327.1"/>
    </source>
</evidence>
<evidence type="ECO:0000313" key="17">
    <source>
        <dbReference type="Proteomes" id="UP000000557"/>
    </source>
</evidence>
<evidence type="ECO:0000256" key="9">
    <source>
        <dbReference type="ARBA" id="ARBA00023237"/>
    </source>
</evidence>
<dbReference type="EnsemblBacteria" id="BAC89327">
    <property type="protein sequence ID" value="BAC89327"/>
    <property type="gene ID" value="BAC89327"/>
</dbReference>
<dbReference type="InterPro" id="IPR037066">
    <property type="entry name" value="Plug_dom_sf"/>
</dbReference>
<accession>Q7NKU0</accession>
<evidence type="ECO:0000256" key="6">
    <source>
        <dbReference type="ARBA" id="ARBA00023077"/>
    </source>
</evidence>
<sequence length="906" mass="98393">MEMNNTFQRKLGSSFVWAALLPALSTGLMGAAVYAQADQIAGLPQDAVARATEAKSQTLSIEDARQLLDKTSAKAADLEYRPPLWDWTALAVQDNGRQRQTAQATPATAPTAQAPGTSDEPDEQGDVLDEVSVTATRRATRARDTPSVVYAVKKEDFQAVRATTATDALTLIPGFTTLPSLGGVRGAGGIFLRGFDDQRFQVLRDGLSIQRSSNNRSDLSSFVVDDLERIEVVTGGATLRYGSGAVGGVINLITETPKGPPKLTLQYLVGNYGNSRYLAKYGGGDDTFSYNLVYSGVAAFNDYPFSVTLPNQAQFYGPTTNPNSIDPFLGPGFNSSGLPGADPDNSGDLDLYGFMKPEVGPPLTVSGVNNSSINASDTYTGKITFKPDPDNKLTLRVGQLNSQFRFASSGNAYGTLCTGSNGLGTPGANGTLLGERYLPLNPDGTEAPCPQQRYFVNTPSNFYSSPYFRYSNSLSGVTVAPGQAYQVEPVITEGFFYQTNNQSQTEAALQWDLNLSPTTTLNSYVQYFQFLGNAYNLSPVFNFNTNIDPILFGLTTPGQATVNPPAQPYFEGRKFEAQTAINTQISPGQNLQFGVNYNEDRSYQQKQGGRRFFDQTISRTSIFLIDDISFSEELKLNVGFRYTYSTQFGSVGTPGAGLRYTPSNFISLRTNWNYIFNAPSISDLNVSGGIFVANPNLKPESGVAFDAGVDVTPLPNVSLQATYFNIYLDGVFGNAILPNPNFLVPGDPTSNFAFIQQRVNRDTQISTGFELLARWQVTPELTFQANYTNSDSRLVGRTDSIDTTLFIYQLQNAGIPFNNAGARLTYANKGWLAALVFRYQDGFTLDYTTFTPSWATLDINVEVPLTPFFTVLGSVRNVTNTTYENPVLVPAIGTNFLMGGRFEIGG</sequence>
<dbReference type="GO" id="GO:0015344">
    <property type="term" value="F:siderophore uptake transmembrane transporter activity"/>
    <property type="evidence" value="ECO:0000318"/>
    <property type="project" value="GO_Central"/>
</dbReference>
<comment type="subcellular location">
    <subcellularLocation>
        <location evidence="1 10">Cell outer membrane</location>
        <topology evidence="1 10">Multi-pass membrane protein</topology>
    </subcellularLocation>
</comment>
<dbReference type="PANTHER" id="PTHR30069:SF29">
    <property type="entry name" value="HEMOGLOBIN AND HEMOGLOBIN-HAPTOGLOBIN-BINDING PROTEIN 1-RELATED"/>
    <property type="match status" value="1"/>
</dbReference>
<reference evidence="16 17" key="2">
    <citation type="journal article" date="2003" name="DNA Res.">
        <title>Complete genome structure of Gloeobacter violaceus PCC 7421, a cyanobacterium that lacks thylakoids (supplement).</title>
        <authorList>
            <person name="Nakamura Y."/>
            <person name="Kaneko T."/>
            <person name="Sato S."/>
            <person name="Mimuro M."/>
            <person name="Miyashita H."/>
            <person name="Tsuchiya T."/>
            <person name="Sasamoto S."/>
            <person name="Watanabe A."/>
            <person name="Kawashima K."/>
            <person name="Kishida Y."/>
            <person name="Kiyokawa C."/>
            <person name="Kohara M."/>
            <person name="Matsumoto M."/>
            <person name="Matsuno A."/>
            <person name="Nakazaki N."/>
            <person name="Shimpo S."/>
            <person name="Takeuchi C."/>
            <person name="Yamada M."/>
            <person name="Tabata S."/>
        </authorList>
    </citation>
    <scope>NUCLEOTIDE SEQUENCE [LARGE SCALE GENOMIC DNA]</scope>
    <source>
        <strain evidence="17">ATCC 29082 / PCC 7421</strain>
    </source>
</reference>